<accession>A0ACC1QSE8</accession>
<keyword evidence="2" id="KW-1185">Reference proteome</keyword>
<protein>
    <submittedName>
        <fullName evidence="1">Uncharacterized protein</fullName>
    </submittedName>
</protein>
<sequence>MSSPVLDDTGKVLLALPSCAFDCWLPAFNSVYCHITPKLCDCRPGDADNIRDAVSPCLKERCSTDDANKGLKIFPSICWNGSGDGKAPSSSSAGSSTSTSTGTSTPDSSSTDGAKATNSTPKNGVPSFEATGVSNPQATSTNDSNSSGGGLSAGEKATIGVGALLGATLILVIIAWAFRHRRKRMGSKNDNQGSETSKGPVEEKATETAPRSRQGVAELEGNPVSEVGGHPIAELP</sequence>
<name>A0ACC1QSE8_9HYPO</name>
<evidence type="ECO:0000313" key="2">
    <source>
        <dbReference type="Proteomes" id="UP001148737"/>
    </source>
</evidence>
<comment type="caution">
    <text evidence="1">The sequence shown here is derived from an EMBL/GenBank/DDBJ whole genome shotgun (WGS) entry which is preliminary data.</text>
</comment>
<proteinExistence type="predicted"/>
<dbReference type="Proteomes" id="UP001148737">
    <property type="component" value="Unassembled WGS sequence"/>
</dbReference>
<dbReference type="EMBL" id="JANAKD010000812">
    <property type="protein sequence ID" value="KAJ3487967.1"/>
    <property type="molecule type" value="Genomic_DNA"/>
</dbReference>
<reference evidence="1" key="1">
    <citation type="submission" date="2022-07" db="EMBL/GenBank/DDBJ databases">
        <title>Genome Sequence of Lecanicillium saksenae.</title>
        <authorList>
            <person name="Buettner E."/>
        </authorList>
    </citation>
    <scope>NUCLEOTIDE SEQUENCE</scope>
    <source>
        <strain evidence="1">VT-O1</strain>
    </source>
</reference>
<gene>
    <name evidence="1" type="ORF">NLG97_g6289</name>
</gene>
<organism evidence="1 2">
    <name type="scientific">Lecanicillium saksenae</name>
    <dbReference type="NCBI Taxonomy" id="468837"/>
    <lineage>
        <taxon>Eukaryota</taxon>
        <taxon>Fungi</taxon>
        <taxon>Dikarya</taxon>
        <taxon>Ascomycota</taxon>
        <taxon>Pezizomycotina</taxon>
        <taxon>Sordariomycetes</taxon>
        <taxon>Hypocreomycetidae</taxon>
        <taxon>Hypocreales</taxon>
        <taxon>Cordycipitaceae</taxon>
        <taxon>Lecanicillium</taxon>
    </lineage>
</organism>
<evidence type="ECO:0000313" key="1">
    <source>
        <dbReference type="EMBL" id="KAJ3487967.1"/>
    </source>
</evidence>